<gene>
    <name evidence="5" type="primary">M99</name>
</gene>
<comment type="subcellular location">
    <subcellularLocation>
        <location evidence="1">Secreted</location>
    </subcellularLocation>
</comment>
<dbReference type="Gene3D" id="1.10.238.20">
    <property type="entry name" value="Pheromone/general odorant binding protein domain"/>
    <property type="match status" value="1"/>
</dbReference>
<evidence type="ECO:0000256" key="4">
    <source>
        <dbReference type="SAM" id="SignalP"/>
    </source>
</evidence>
<keyword evidence="4" id="KW-0732">Signal</keyword>
<keyword evidence="2" id="KW-0964">Secreted</keyword>
<feature type="signal peptide" evidence="4">
    <location>
        <begin position="1"/>
        <end position="20"/>
    </location>
</feature>
<organism evidence="5">
    <name type="scientific">Phlebotomus duboscqi</name>
    <name type="common">Sandfly</name>
    <dbReference type="NCBI Taxonomy" id="37738"/>
    <lineage>
        <taxon>Eukaryota</taxon>
        <taxon>Metazoa</taxon>
        <taxon>Ecdysozoa</taxon>
        <taxon>Arthropoda</taxon>
        <taxon>Hexapoda</taxon>
        <taxon>Insecta</taxon>
        <taxon>Pterygota</taxon>
        <taxon>Neoptera</taxon>
        <taxon>Endopterygota</taxon>
        <taxon>Diptera</taxon>
        <taxon>Nematocera</taxon>
        <taxon>Psychodoidea</taxon>
        <taxon>Psychodidae</taxon>
        <taxon>Phlebotomus</taxon>
        <taxon>Phlebotomus</taxon>
    </lineage>
</organism>
<dbReference type="InterPro" id="IPR036728">
    <property type="entry name" value="PBP_GOBP_sf"/>
</dbReference>
<protein>
    <submittedName>
        <fullName evidence="5">13.9 kDa salivary protein</fullName>
    </submittedName>
</protein>
<evidence type="ECO:0000256" key="1">
    <source>
        <dbReference type="ARBA" id="ARBA00004613"/>
    </source>
</evidence>
<dbReference type="EMBL" id="DQ835359">
    <property type="protein sequence ID" value="ABI20164.1"/>
    <property type="molecule type" value="mRNA"/>
</dbReference>
<dbReference type="GO" id="GO:0005576">
    <property type="term" value="C:extracellular region"/>
    <property type="evidence" value="ECO:0007669"/>
    <property type="project" value="UniProtKB-SubCell"/>
</dbReference>
<keyword evidence="3" id="KW-0800">Toxin</keyword>
<dbReference type="AlphaFoldDB" id="Q06K59"/>
<accession>Q06K59</accession>
<evidence type="ECO:0000256" key="2">
    <source>
        <dbReference type="ARBA" id="ARBA00022525"/>
    </source>
</evidence>
<reference evidence="5" key="1">
    <citation type="journal article" date="2006" name="BMC Genomics">
        <title>High degree of conservancy among secreted salivary gland proteins from two geographically distant Phlebotomus duboscqi sandflies populations (Mali and Kenya).</title>
        <authorList>
            <person name="Kato H."/>
            <person name="Anderson J.M."/>
            <person name="Kamhawi S."/>
            <person name="Oliveira F."/>
            <person name="Lawyer P.G."/>
            <person name="Pham V.M."/>
            <person name="Sangare C.S."/>
            <person name="Samake S."/>
            <person name="Sissoko I."/>
            <person name="Garfield M."/>
            <person name="Sigutova L."/>
            <person name="Volf P."/>
            <person name="Doumbia S."/>
            <person name="Valenzuela J.G."/>
        </authorList>
    </citation>
    <scope>NUCLEOTIDE SEQUENCE</scope>
</reference>
<evidence type="ECO:0000256" key="3">
    <source>
        <dbReference type="ARBA" id="ARBA00022656"/>
    </source>
</evidence>
<feature type="chain" id="PRO_5004165487" evidence="4">
    <location>
        <begin position="21"/>
        <end position="138"/>
    </location>
</feature>
<name>Q06K59_PHLDU</name>
<dbReference type="GO" id="GO:0090729">
    <property type="term" value="F:toxin activity"/>
    <property type="evidence" value="ECO:0007669"/>
    <property type="project" value="UniProtKB-KW"/>
</dbReference>
<evidence type="ECO:0000313" key="5">
    <source>
        <dbReference type="EMBL" id="ABI20164.1"/>
    </source>
</evidence>
<dbReference type="GO" id="GO:0005549">
    <property type="term" value="F:odorant binding"/>
    <property type="evidence" value="ECO:0007669"/>
    <property type="project" value="InterPro"/>
</dbReference>
<proteinExistence type="evidence at transcript level"/>
<dbReference type="SUPFAM" id="SSF47565">
    <property type="entry name" value="Insect pheromone/odorant-binding proteins"/>
    <property type="match status" value="1"/>
</dbReference>
<sequence>MKYFVVFFISAVFLIGICDAAHPFEKCKEDSKAGKFGEECILHCQYKIYGFTNKKYEISSYHIEKFYKVLSKGNIVQKNDKNKLRKLLKDCADQAERDPTSKDCRKINNYYRCIVNNDLVSYNKYAEIIIAHDKTFNV</sequence>